<keyword evidence="3 5" id="KW-0808">Transferase</keyword>
<dbReference type="SUPFAM" id="SSF52540">
    <property type="entry name" value="P-loop containing nucleoside triphosphate hydrolases"/>
    <property type="match status" value="1"/>
</dbReference>
<dbReference type="GO" id="GO:0015937">
    <property type="term" value="P:coenzyme A biosynthetic process"/>
    <property type="evidence" value="ECO:0007669"/>
    <property type="project" value="UniProtKB-UniRule"/>
</dbReference>
<dbReference type="GO" id="GO:0005737">
    <property type="term" value="C:cytoplasm"/>
    <property type="evidence" value="ECO:0007669"/>
    <property type="project" value="UniProtKB-SubCell"/>
</dbReference>
<dbReference type="UniPathway" id="UPA00241">
    <property type="reaction ID" value="UER00356"/>
</dbReference>
<dbReference type="PANTHER" id="PTHR10695">
    <property type="entry name" value="DEPHOSPHO-COA KINASE-RELATED"/>
    <property type="match status" value="1"/>
</dbReference>
<evidence type="ECO:0000313" key="6">
    <source>
        <dbReference type="Proteomes" id="UP000442535"/>
    </source>
</evidence>
<dbReference type="GO" id="GO:0005524">
    <property type="term" value="F:ATP binding"/>
    <property type="evidence" value="ECO:0007669"/>
    <property type="project" value="UniProtKB-UniRule"/>
</dbReference>
<dbReference type="GO" id="GO:0004140">
    <property type="term" value="F:dephospho-CoA kinase activity"/>
    <property type="evidence" value="ECO:0007669"/>
    <property type="project" value="UniProtKB-UniRule"/>
</dbReference>
<dbReference type="EC" id="2.7.1.24" evidence="3 4"/>
<comment type="catalytic activity">
    <reaction evidence="3">
        <text>3'-dephospho-CoA + ATP = ADP + CoA + H(+)</text>
        <dbReference type="Rhea" id="RHEA:18245"/>
        <dbReference type="ChEBI" id="CHEBI:15378"/>
        <dbReference type="ChEBI" id="CHEBI:30616"/>
        <dbReference type="ChEBI" id="CHEBI:57287"/>
        <dbReference type="ChEBI" id="CHEBI:57328"/>
        <dbReference type="ChEBI" id="CHEBI:456216"/>
        <dbReference type="EC" id="2.7.1.24"/>
    </reaction>
</comment>
<evidence type="ECO:0000256" key="4">
    <source>
        <dbReference type="NCBIfam" id="TIGR00152"/>
    </source>
</evidence>
<dbReference type="PROSITE" id="PS51219">
    <property type="entry name" value="DPCK"/>
    <property type="match status" value="1"/>
</dbReference>
<feature type="binding site" evidence="3">
    <location>
        <begin position="26"/>
        <end position="31"/>
    </location>
    <ligand>
        <name>ATP</name>
        <dbReference type="ChEBI" id="CHEBI:30616"/>
    </ligand>
</feature>
<comment type="similarity">
    <text evidence="3">Belongs to the CoaE family.</text>
</comment>
<dbReference type="CDD" id="cd02022">
    <property type="entry name" value="DPCK"/>
    <property type="match status" value="1"/>
</dbReference>
<gene>
    <name evidence="3" type="primary">coaE</name>
    <name evidence="5" type="ORF">FYJ63_08840</name>
</gene>
<keyword evidence="3" id="KW-0173">Coenzyme A biosynthesis</keyword>
<dbReference type="EMBL" id="VUMY01000017">
    <property type="protein sequence ID" value="MST50331.1"/>
    <property type="molecule type" value="Genomic_DNA"/>
</dbReference>
<keyword evidence="3 5" id="KW-0418">Kinase</keyword>
<keyword evidence="6" id="KW-1185">Reference proteome</keyword>
<comment type="function">
    <text evidence="3">Catalyzes the phosphorylation of the 3'-hydroxyl group of dephosphocoenzyme A to form coenzyme A.</text>
</comment>
<evidence type="ECO:0000313" key="5">
    <source>
        <dbReference type="EMBL" id="MST50331.1"/>
    </source>
</evidence>
<dbReference type="Gene3D" id="3.40.50.300">
    <property type="entry name" value="P-loop containing nucleotide triphosphate hydrolases"/>
    <property type="match status" value="1"/>
</dbReference>
<name>A0A7K0K4C5_9ACTO</name>
<proteinExistence type="inferred from homology"/>
<comment type="pathway">
    <text evidence="3">Cofactor biosynthesis; coenzyme A biosynthesis; CoA from (R)-pantothenate: step 5/5.</text>
</comment>
<dbReference type="HAMAP" id="MF_00376">
    <property type="entry name" value="Dephospho_CoA_kinase"/>
    <property type="match status" value="1"/>
</dbReference>
<keyword evidence="3" id="KW-0963">Cytoplasm</keyword>
<evidence type="ECO:0000256" key="3">
    <source>
        <dbReference type="HAMAP-Rule" id="MF_00376"/>
    </source>
</evidence>
<protein>
    <recommendedName>
        <fullName evidence="3 4">Dephospho-CoA kinase</fullName>
        <ecNumber evidence="3 4">2.7.1.24</ecNumber>
    </recommendedName>
    <alternativeName>
        <fullName evidence="3">Dephosphocoenzyme A kinase</fullName>
    </alternativeName>
</protein>
<comment type="caution">
    <text evidence="5">The sequence shown here is derived from an EMBL/GenBank/DDBJ whole genome shotgun (WGS) entry which is preliminary data.</text>
</comment>
<dbReference type="Pfam" id="PF01121">
    <property type="entry name" value="CoaE"/>
    <property type="match status" value="1"/>
</dbReference>
<dbReference type="InterPro" id="IPR001977">
    <property type="entry name" value="Depp_CoAkinase"/>
</dbReference>
<keyword evidence="1 3" id="KW-0547">Nucleotide-binding</keyword>
<accession>A0A7K0K4C5</accession>
<dbReference type="AlphaFoldDB" id="A0A7K0K4C5"/>
<dbReference type="InterPro" id="IPR027417">
    <property type="entry name" value="P-loop_NTPase"/>
</dbReference>
<dbReference type="PANTHER" id="PTHR10695:SF46">
    <property type="entry name" value="BIFUNCTIONAL COENZYME A SYNTHASE-RELATED"/>
    <property type="match status" value="1"/>
</dbReference>
<keyword evidence="2 3" id="KW-0067">ATP-binding</keyword>
<reference evidence="5 6" key="1">
    <citation type="submission" date="2019-08" db="EMBL/GenBank/DDBJ databases">
        <title>In-depth cultivation of the pig gut microbiome towards novel bacterial diversity and tailored functional studies.</title>
        <authorList>
            <person name="Wylensek D."/>
            <person name="Hitch T.C.A."/>
            <person name="Clavel T."/>
        </authorList>
    </citation>
    <scope>NUCLEOTIDE SEQUENCE [LARGE SCALE GENOMIC DNA]</scope>
    <source>
        <strain evidence="5 6">RF-GAM-744-WT-7</strain>
    </source>
</reference>
<evidence type="ECO:0000256" key="1">
    <source>
        <dbReference type="ARBA" id="ARBA00022741"/>
    </source>
</evidence>
<sequence>MLRLVRPLPARPIGRASKVCVSGGIGSGKSALTEALARLGAVRFDADEVLRQATGVGGVALPALREAFGSGVFASDGVLDRAALARVVFADASAKARLESILHPLVWEEMDRVVAGLTLAETLIAEIPLITETGNHGRFDVVIMVDAPVETRVERLAKRGMTEADARARIGAQATREERESIAHLWVENTGSPADLEDVARELWEILQSWDDGGVLCRPTMINPMSEKPLLPRDLVENPIL</sequence>
<comment type="subcellular location">
    <subcellularLocation>
        <location evidence="3">Cytoplasm</location>
    </subcellularLocation>
</comment>
<organism evidence="5 6">
    <name type="scientific">Mobiluncus porci</name>
    <dbReference type="NCBI Taxonomy" id="2652278"/>
    <lineage>
        <taxon>Bacteria</taxon>
        <taxon>Bacillati</taxon>
        <taxon>Actinomycetota</taxon>
        <taxon>Actinomycetes</taxon>
        <taxon>Actinomycetales</taxon>
        <taxon>Actinomycetaceae</taxon>
        <taxon>Mobiluncus</taxon>
    </lineage>
</organism>
<evidence type="ECO:0000256" key="2">
    <source>
        <dbReference type="ARBA" id="ARBA00022840"/>
    </source>
</evidence>
<dbReference type="NCBIfam" id="TIGR00152">
    <property type="entry name" value="dephospho-CoA kinase"/>
    <property type="match status" value="1"/>
</dbReference>
<dbReference type="Proteomes" id="UP000442535">
    <property type="component" value="Unassembled WGS sequence"/>
</dbReference>